<name>A0A8S1YMG2_9CILI</name>
<dbReference type="AlphaFoldDB" id="A0A8S1YMG2"/>
<evidence type="ECO:0000313" key="1">
    <source>
        <dbReference type="EMBL" id="CAD8214778.1"/>
    </source>
</evidence>
<gene>
    <name evidence="1" type="ORF">PPENT_87.1.T2490003</name>
</gene>
<reference evidence="1" key="1">
    <citation type="submission" date="2021-01" db="EMBL/GenBank/DDBJ databases">
        <authorList>
            <consortium name="Genoscope - CEA"/>
            <person name="William W."/>
        </authorList>
    </citation>
    <scope>NUCLEOTIDE SEQUENCE</scope>
</reference>
<accession>A0A8S1YMG2</accession>
<keyword evidence="2" id="KW-1185">Reference proteome</keyword>
<dbReference type="Proteomes" id="UP000689195">
    <property type="component" value="Unassembled WGS sequence"/>
</dbReference>
<protein>
    <submittedName>
        <fullName evidence="1">Uncharacterized protein</fullName>
    </submittedName>
</protein>
<evidence type="ECO:0000313" key="2">
    <source>
        <dbReference type="Proteomes" id="UP000689195"/>
    </source>
</evidence>
<dbReference type="EMBL" id="CAJJDO010000249">
    <property type="protein sequence ID" value="CAD8214778.1"/>
    <property type="molecule type" value="Genomic_DNA"/>
</dbReference>
<organism evidence="1 2">
    <name type="scientific">Paramecium pentaurelia</name>
    <dbReference type="NCBI Taxonomy" id="43138"/>
    <lineage>
        <taxon>Eukaryota</taxon>
        <taxon>Sar</taxon>
        <taxon>Alveolata</taxon>
        <taxon>Ciliophora</taxon>
        <taxon>Intramacronucleata</taxon>
        <taxon>Oligohymenophorea</taxon>
        <taxon>Peniculida</taxon>
        <taxon>Parameciidae</taxon>
        <taxon>Paramecium</taxon>
    </lineage>
</organism>
<proteinExistence type="predicted"/>
<comment type="caution">
    <text evidence="1">The sequence shown here is derived from an EMBL/GenBank/DDBJ whole genome shotgun (WGS) entry which is preliminary data.</text>
</comment>
<sequence length="97" mass="11338">MINPLIVQLDVQRLKQLDCWISSCGVMQDCIYIPKLRCHLSKKFYYSNIQHQKNKINPPIQHHQGSSPRLYVLSHPLAYSCAKEAQKIAQQKNYNLE</sequence>